<evidence type="ECO:0000259" key="2">
    <source>
        <dbReference type="SMART" id="SM00460"/>
    </source>
</evidence>
<dbReference type="PANTHER" id="PTHR46333">
    <property type="entry name" value="CYTOKINESIS PROTEIN 3"/>
    <property type="match status" value="1"/>
</dbReference>
<dbReference type="RefSeq" id="WP_119793252.1">
    <property type="nucleotide sequence ID" value="NZ_QYZD01000007.1"/>
</dbReference>
<comment type="caution">
    <text evidence="3">The sequence shown here is derived from an EMBL/GenBank/DDBJ whole genome shotgun (WGS) entry which is preliminary data.</text>
</comment>
<keyword evidence="1" id="KW-1133">Transmembrane helix</keyword>
<feature type="domain" description="Transglutaminase-like" evidence="2">
    <location>
        <begin position="195"/>
        <end position="251"/>
    </location>
</feature>
<dbReference type="Proteomes" id="UP000266177">
    <property type="component" value="Unassembled WGS sequence"/>
</dbReference>
<dbReference type="EMBL" id="QYZD01000007">
    <property type="protein sequence ID" value="RJG24246.1"/>
    <property type="molecule type" value="Genomic_DNA"/>
</dbReference>
<dbReference type="PANTHER" id="PTHR46333:SF2">
    <property type="entry name" value="CYTOKINESIS PROTEIN 3"/>
    <property type="match status" value="1"/>
</dbReference>
<dbReference type="OrthoDB" id="9788327at2"/>
<dbReference type="Pfam" id="PF01841">
    <property type="entry name" value="Transglut_core"/>
    <property type="match status" value="1"/>
</dbReference>
<dbReference type="SUPFAM" id="SSF54001">
    <property type="entry name" value="Cysteine proteinases"/>
    <property type="match status" value="1"/>
</dbReference>
<evidence type="ECO:0000313" key="3">
    <source>
        <dbReference type="EMBL" id="RJG24246.1"/>
    </source>
</evidence>
<dbReference type="InterPro" id="IPR002931">
    <property type="entry name" value="Transglutaminase-like"/>
</dbReference>
<name>A0A3A3H019_PANTH</name>
<protein>
    <submittedName>
        <fullName evidence="3">Transglutaminase</fullName>
    </submittedName>
</protein>
<evidence type="ECO:0000313" key="4">
    <source>
        <dbReference type="Proteomes" id="UP000266177"/>
    </source>
</evidence>
<dbReference type="AlphaFoldDB" id="A0A3A3H019"/>
<dbReference type="Gene3D" id="3.10.620.30">
    <property type="match status" value="1"/>
</dbReference>
<gene>
    <name evidence="3" type="ORF">DQX05_10275</name>
</gene>
<accession>A0A3A3H019</accession>
<sequence length="400" mass="45309">MVDADMREGGEYDEGTAIRKRPRRRSPFSVLRILLLGCFIVSVVAGLALWPTVEARPFEVVLNDVKAMTKWFEERFTEREGISSFRYEGSTDTLTAQVTEALSAALHSDPFIRYNVSKYSFQWKGSVDYALVTVYVEYRETREQTQFVLNRAHEIVQEITAPNDSPHQKVKAIHDYVVSHLTYDEGMTKFTAYEALTEGKTVCQGYALLVHAMLIEAGIPGQIIEGEAGGTLHAWNLVQLDGSWYHLDATWDDPLPNREGQIRYTYYLRTDEEMRGDHIWTAEQAPAADRAYALAVDQMKAEGGVLSSFARQLEKVWSPDVLLADRAVHDASTLAERFQTARESGSERMQLRYEGDELQLRSDLHDMVAMLGLPSPLEYRVSSLTNSEDRIVEITIQPSP</sequence>
<dbReference type="InterPro" id="IPR052557">
    <property type="entry name" value="CAP/Cytokinesis_protein"/>
</dbReference>
<dbReference type="GO" id="GO:0005737">
    <property type="term" value="C:cytoplasm"/>
    <property type="evidence" value="ECO:0007669"/>
    <property type="project" value="TreeGrafter"/>
</dbReference>
<reference evidence="3 4" key="1">
    <citation type="submission" date="2018-09" db="EMBL/GenBank/DDBJ databases">
        <title>Paenibacillus SK2017-BO5.</title>
        <authorList>
            <person name="Piskunova J.V."/>
            <person name="Dubiley S.A."/>
            <person name="Severinov K.V."/>
        </authorList>
    </citation>
    <scope>NUCLEOTIDE SEQUENCE [LARGE SCALE GENOMIC DNA]</scope>
    <source>
        <strain evidence="3 4">BO5</strain>
    </source>
</reference>
<keyword evidence="1" id="KW-0472">Membrane</keyword>
<proteinExistence type="predicted"/>
<keyword evidence="1" id="KW-0812">Transmembrane</keyword>
<organism evidence="3 4">
    <name type="scientific">Paenibacillus thiaminolyticus</name>
    <name type="common">Bacillus thiaminolyticus</name>
    <dbReference type="NCBI Taxonomy" id="49283"/>
    <lineage>
        <taxon>Bacteria</taxon>
        <taxon>Bacillati</taxon>
        <taxon>Bacillota</taxon>
        <taxon>Bacilli</taxon>
        <taxon>Bacillales</taxon>
        <taxon>Paenibacillaceae</taxon>
        <taxon>Paenibacillus</taxon>
    </lineage>
</organism>
<dbReference type="SMART" id="SM00460">
    <property type="entry name" value="TGc"/>
    <property type="match status" value="1"/>
</dbReference>
<feature type="transmembrane region" description="Helical" evidence="1">
    <location>
        <begin position="29"/>
        <end position="50"/>
    </location>
</feature>
<dbReference type="InterPro" id="IPR038765">
    <property type="entry name" value="Papain-like_cys_pep_sf"/>
</dbReference>
<evidence type="ECO:0000256" key="1">
    <source>
        <dbReference type="SAM" id="Phobius"/>
    </source>
</evidence>